<dbReference type="EMBL" id="AE017125">
    <property type="protein sequence ID" value="AAP77100.1"/>
    <property type="molecule type" value="Genomic_DNA"/>
</dbReference>
<keyword evidence="2" id="KW-1185">Reference proteome</keyword>
<dbReference type="Proteomes" id="UP000002495">
    <property type="component" value="Chromosome"/>
</dbReference>
<gene>
    <name evidence="1" type="ordered locus">HH_0503</name>
</gene>
<dbReference type="KEGG" id="hhe:HH_0503"/>
<name>Q7VIV1_HELHP</name>
<reference evidence="1 2" key="1">
    <citation type="journal article" date="2003" name="Proc. Natl. Acad. Sci. U.S.A.">
        <title>The complete genome sequence of the carcinogenic bacterium Helicobacter hepaticus.</title>
        <authorList>
            <person name="Suerbaum S."/>
            <person name="Josenhans C."/>
            <person name="Sterzenbach T."/>
            <person name="Drescher B."/>
            <person name="Brandt P."/>
            <person name="Bell M."/>
            <person name="Droege M."/>
            <person name="Fartmann B."/>
            <person name="Fischer H.-P."/>
            <person name="Ge Z."/>
            <person name="Hoerster A."/>
            <person name="Holland R."/>
            <person name="Klein K."/>
            <person name="Koenig J."/>
            <person name="Macko L."/>
            <person name="Mendz G.L."/>
            <person name="Nyakatura G."/>
            <person name="Schauer D.B."/>
            <person name="Shen Z."/>
            <person name="Weber J."/>
            <person name="Frosch M."/>
            <person name="Fox J.G."/>
        </authorList>
    </citation>
    <scope>NUCLEOTIDE SEQUENCE [LARGE SCALE GENOMIC DNA]</scope>
    <source>
        <strain evidence="2">ATCC 51449 / 3B1</strain>
    </source>
</reference>
<evidence type="ECO:0000313" key="1">
    <source>
        <dbReference type="EMBL" id="AAP77100.1"/>
    </source>
</evidence>
<dbReference type="AlphaFoldDB" id="Q7VIV1"/>
<accession>Q7VIV1</accession>
<evidence type="ECO:0000313" key="2">
    <source>
        <dbReference type="Proteomes" id="UP000002495"/>
    </source>
</evidence>
<proteinExistence type="predicted"/>
<organism evidence="1 2">
    <name type="scientific">Helicobacter hepaticus (strain ATCC 51449 / 3B1)</name>
    <dbReference type="NCBI Taxonomy" id="235279"/>
    <lineage>
        <taxon>Bacteria</taxon>
        <taxon>Pseudomonadati</taxon>
        <taxon>Campylobacterota</taxon>
        <taxon>Epsilonproteobacteria</taxon>
        <taxon>Campylobacterales</taxon>
        <taxon>Helicobacteraceae</taxon>
        <taxon>Helicobacter</taxon>
    </lineage>
</organism>
<dbReference type="HOGENOM" id="CLU_3290606_0_0_7"/>
<protein>
    <submittedName>
        <fullName evidence="1">Uncharacterized protein</fullName>
    </submittedName>
</protein>
<sequence>MMEGNNEFAFNGGGGISYILIHRILQITLRITRAAHFLTA</sequence>
<dbReference type="STRING" id="235279.HH_0503"/>